<reference evidence="2" key="2">
    <citation type="submission" date="2020-05" db="UniProtKB">
        <authorList>
            <consortium name="EnsemblMetazoa"/>
        </authorList>
    </citation>
    <scope>IDENTIFICATION</scope>
    <source>
        <strain evidence="2">IAEA</strain>
    </source>
</reference>
<keyword evidence="3" id="KW-1185">Reference proteome</keyword>
<sequence length="140" mass="15818">MDEAAKEVQSTKCVQDSHTLLSFRLYDNLYQFPICTVQSMHIDIFRTESFVLPKDQFHPTILLSLKRLLLGDVKASSVAVSIKRTTEYSKSRALSQTNDVLASCLLFYLVCAEVTIATTCCVYSTLAKEKKSKKKRNLEA</sequence>
<protein>
    <submittedName>
        <fullName evidence="2">Uncharacterized protein</fullName>
    </submittedName>
</protein>
<keyword evidence="1" id="KW-0472">Membrane</keyword>
<evidence type="ECO:0000313" key="2">
    <source>
        <dbReference type="EnsemblMetazoa" id="GPAI047741-PA"/>
    </source>
</evidence>
<evidence type="ECO:0000313" key="3">
    <source>
        <dbReference type="Proteomes" id="UP000092445"/>
    </source>
</evidence>
<organism evidence="2 3">
    <name type="scientific">Glossina pallidipes</name>
    <name type="common">Tsetse fly</name>
    <dbReference type="NCBI Taxonomy" id="7398"/>
    <lineage>
        <taxon>Eukaryota</taxon>
        <taxon>Metazoa</taxon>
        <taxon>Ecdysozoa</taxon>
        <taxon>Arthropoda</taxon>
        <taxon>Hexapoda</taxon>
        <taxon>Insecta</taxon>
        <taxon>Pterygota</taxon>
        <taxon>Neoptera</taxon>
        <taxon>Endopterygota</taxon>
        <taxon>Diptera</taxon>
        <taxon>Brachycera</taxon>
        <taxon>Muscomorpha</taxon>
        <taxon>Hippoboscoidea</taxon>
        <taxon>Glossinidae</taxon>
        <taxon>Glossina</taxon>
    </lineage>
</organism>
<keyword evidence="1" id="KW-1133">Transmembrane helix</keyword>
<name>A0A1B0AJG0_GLOPL</name>
<accession>A0A1B0AJG0</accession>
<dbReference type="VEuPathDB" id="VectorBase:GPAI047741"/>
<reference evidence="3" key="1">
    <citation type="submission" date="2014-03" db="EMBL/GenBank/DDBJ databases">
        <authorList>
            <person name="Aksoy S."/>
            <person name="Warren W."/>
            <person name="Wilson R.K."/>
        </authorList>
    </citation>
    <scope>NUCLEOTIDE SEQUENCE [LARGE SCALE GENOMIC DNA]</scope>
    <source>
        <strain evidence="3">IAEA</strain>
    </source>
</reference>
<dbReference type="Proteomes" id="UP000092445">
    <property type="component" value="Unassembled WGS sequence"/>
</dbReference>
<proteinExistence type="predicted"/>
<dbReference type="AlphaFoldDB" id="A0A1B0AJG0"/>
<dbReference type="EnsemblMetazoa" id="GPAI047741-RA">
    <property type="protein sequence ID" value="GPAI047741-PA"/>
    <property type="gene ID" value="GPAI047741"/>
</dbReference>
<keyword evidence="1" id="KW-0812">Transmembrane</keyword>
<evidence type="ECO:0000256" key="1">
    <source>
        <dbReference type="SAM" id="Phobius"/>
    </source>
</evidence>
<feature type="transmembrane region" description="Helical" evidence="1">
    <location>
        <begin position="105"/>
        <end position="126"/>
    </location>
</feature>